<dbReference type="PANTHER" id="PTHR13223:SF2">
    <property type="entry name" value="ACIDIC FIBROBLAST GROWTH FACTOR INTRACELLULAR-BINDING PROTEIN"/>
    <property type="match status" value="1"/>
</dbReference>
<sequence>MYLTSNRFETGKRKLQYLTFDDFLYCANWMMCNWCCPKTDCSFEETAMEMDREFLQDLRDLKQVLEKDTYDELKTYVLGIMRSKLPDRIYSDLDSNFKSFTRAFVNIAYGLNHSKEARDLFVDIVEKFIEPFRQSRWSERDLRTFLETYTVAASHIQLFKSDPHLLEVWERYMSTMCRFILKMYHN</sequence>
<organism evidence="1 2">
    <name type="scientific">Araneus ventricosus</name>
    <name type="common">Orbweaver spider</name>
    <name type="synonym">Epeira ventricosa</name>
    <dbReference type="NCBI Taxonomy" id="182803"/>
    <lineage>
        <taxon>Eukaryota</taxon>
        <taxon>Metazoa</taxon>
        <taxon>Ecdysozoa</taxon>
        <taxon>Arthropoda</taxon>
        <taxon>Chelicerata</taxon>
        <taxon>Arachnida</taxon>
        <taxon>Araneae</taxon>
        <taxon>Araneomorphae</taxon>
        <taxon>Entelegynae</taxon>
        <taxon>Araneoidea</taxon>
        <taxon>Araneidae</taxon>
        <taxon>Araneus</taxon>
    </lineage>
</organism>
<dbReference type="OrthoDB" id="16955at2759"/>
<name>A0A4Y2CCE9_ARAVE</name>
<evidence type="ECO:0000313" key="1">
    <source>
        <dbReference type="EMBL" id="GBM01910.1"/>
    </source>
</evidence>
<comment type="caution">
    <text evidence="1">The sequence shown here is derived from an EMBL/GenBank/DDBJ whole genome shotgun (WGS) entry which is preliminary data.</text>
</comment>
<gene>
    <name evidence="1" type="primary">fibpb</name>
    <name evidence="1" type="ORF">AVEN_219024_1</name>
</gene>
<keyword evidence="2" id="KW-1185">Reference proteome</keyword>
<dbReference type="InterPro" id="IPR008614">
    <property type="entry name" value="FIBP"/>
</dbReference>
<protein>
    <submittedName>
        <fullName evidence="1">Acidic fibroblast growth factor intracellular-binding protein B</fullName>
    </submittedName>
</protein>
<evidence type="ECO:0000313" key="2">
    <source>
        <dbReference type="Proteomes" id="UP000499080"/>
    </source>
</evidence>
<dbReference type="PANTHER" id="PTHR13223">
    <property type="entry name" value="ACIDIC FIBROBLAST GROWTH FACTOR INTRACELLULAR BINDING PROTEIN"/>
    <property type="match status" value="1"/>
</dbReference>
<dbReference type="GO" id="GO:0005634">
    <property type="term" value="C:nucleus"/>
    <property type="evidence" value="ECO:0007669"/>
    <property type="project" value="TreeGrafter"/>
</dbReference>
<accession>A0A4Y2CCE9</accession>
<proteinExistence type="predicted"/>
<dbReference type="Proteomes" id="UP000499080">
    <property type="component" value="Unassembled WGS sequence"/>
</dbReference>
<dbReference type="AlphaFoldDB" id="A0A4Y2CCE9"/>
<dbReference type="EMBL" id="BGPR01000174">
    <property type="protein sequence ID" value="GBM01910.1"/>
    <property type="molecule type" value="Genomic_DNA"/>
</dbReference>
<dbReference type="Pfam" id="PF05427">
    <property type="entry name" value="FIBP"/>
    <property type="match status" value="1"/>
</dbReference>
<reference evidence="1 2" key="1">
    <citation type="journal article" date="2019" name="Sci. Rep.">
        <title>Orb-weaving spider Araneus ventricosus genome elucidates the spidroin gene catalogue.</title>
        <authorList>
            <person name="Kono N."/>
            <person name="Nakamura H."/>
            <person name="Ohtoshi R."/>
            <person name="Moran D.A.P."/>
            <person name="Shinohara A."/>
            <person name="Yoshida Y."/>
            <person name="Fujiwara M."/>
            <person name="Mori M."/>
            <person name="Tomita M."/>
            <person name="Arakawa K."/>
        </authorList>
    </citation>
    <scope>NUCLEOTIDE SEQUENCE [LARGE SCALE GENOMIC DNA]</scope>
</reference>